<organism evidence="1 2">
    <name type="scientific">Seinonella peptonophila</name>
    <dbReference type="NCBI Taxonomy" id="112248"/>
    <lineage>
        <taxon>Bacteria</taxon>
        <taxon>Bacillati</taxon>
        <taxon>Bacillota</taxon>
        <taxon>Bacilli</taxon>
        <taxon>Bacillales</taxon>
        <taxon>Thermoactinomycetaceae</taxon>
        <taxon>Seinonella</taxon>
    </lineage>
</organism>
<name>A0A1M4YQC7_9BACL</name>
<sequence>MKSGYKPLKGRISLVSSLPNIREDEAARREWISPEQDAALSKLWAQMMEKNPNKYRDRDSKTKAPLKLYYHQIGQPDVEGNINVEIGEMSPKDFYPLDWLETNQMKKDEYNLSPEEWKLLESIGQKGLLNPSSILRTNDGKDNYGLMGKNTAVENEFQCIGAALQPIPGTDPPQFNLAENVRDGVKRKTALDDKQIGEVRAIGVSNWRKSDKGPTHTTVIYETQLPNKSADQLRQHVEEHSPQLSTTISIDPKDRKESREWIKQLPKTGQRSYLVGVVKARYLEKMKASVRATVPRIQQIFKPKKISNQVKSFFSSDLHRGLSTPSKPDGRDR</sequence>
<evidence type="ECO:0000313" key="1">
    <source>
        <dbReference type="EMBL" id="SHF07921.1"/>
    </source>
</evidence>
<protein>
    <submittedName>
        <fullName evidence="1">Uncharacterized protein</fullName>
    </submittedName>
</protein>
<gene>
    <name evidence="1" type="ORF">SAMN05444392_10784</name>
</gene>
<dbReference type="RefSeq" id="WP_073155094.1">
    <property type="nucleotide sequence ID" value="NZ_FQVL01000007.1"/>
</dbReference>
<accession>A0A1M4YQC7</accession>
<reference evidence="1 2" key="1">
    <citation type="submission" date="2016-11" db="EMBL/GenBank/DDBJ databases">
        <authorList>
            <person name="Jaros S."/>
            <person name="Januszkiewicz K."/>
            <person name="Wedrychowicz H."/>
        </authorList>
    </citation>
    <scope>NUCLEOTIDE SEQUENCE [LARGE SCALE GENOMIC DNA]</scope>
    <source>
        <strain evidence="1 2">DSM 44666</strain>
    </source>
</reference>
<evidence type="ECO:0000313" key="2">
    <source>
        <dbReference type="Proteomes" id="UP000184476"/>
    </source>
</evidence>
<dbReference type="AlphaFoldDB" id="A0A1M4YQC7"/>
<dbReference type="Proteomes" id="UP000184476">
    <property type="component" value="Unassembled WGS sequence"/>
</dbReference>
<proteinExistence type="predicted"/>
<dbReference type="EMBL" id="FQVL01000007">
    <property type="protein sequence ID" value="SHF07921.1"/>
    <property type="molecule type" value="Genomic_DNA"/>
</dbReference>
<keyword evidence="2" id="KW-1185">Reference proteome</keyword>